<comment type="caution">
    <text evidence="1">The sequence shown here is derived from an EMBL/GenBank/DDBJ whole genome shotgun (WGS) entry which is preliminary data.</text>
</comment>
<dbReference type="Proteomes" id="UP000283896">
    <property type="component" value="Unassembled WGS sequence"/>
</dbReference>
<sequence length="240" mass="28749">MSSLKDKINLIKQNISNICHNVERFSLDFAFLIERGFRSILAVGLNNFFQTSEEFKNTYLFTEPLMNEGYADICIPIHHKKSLYIECKIWTNASIIIEAFYQLITYTSYRTNDDELAIILFRNKHLIKQLKKKTFNEYKEALVEARNDNVRKISNNINEWFSKQKRDKVIKNFNQKNNYEWEFEIINKKTEKQVKVSLFMRHCPVQNYSQCKDCKEMFELKKPKREVCLSCHDKKNKTIK</sequence>
<gene>
    <name evidence="1" type="ORF">PSSA1_v1c6960</name>
</gene>
<keyword evidence="2" id="KW-1185">Reference proteome</keyword>
<proteinExistence type="predicted"/>
<organism evidence="1 2">
    <name type="scientific">Candidatus Phytoplasma solani</name>
    <dbReference type="NCBI Taxonomy" id="69896"/>
    <lineage>
        <taxon>Bacteria</taxon>
        <taxon>Bacillati</taxon>
        <taxon>Mycoplasmatota</taxon>
        <taxon>Mollicutes</taxon>
        <taxon>Acholeplasmatales</taxon>
        <taxon>Acholeplasmataceae</taxon>
        <taxon>Candidatus Phytoplasma</taxon>
        <taxon>16SrXII (Stolbur group)</taxon>
    </lineage>
</organism>
<accession>A0A421NUC0</accession>
<evidence type="ECO:0000313" key="1">
    <source>
        <dbReference type="EMBL" id="RMI87605.1"/>
    </source>
</evidence>
<name>A0A421NUC0_9MOLU</name>
<evidence type="ECO:0000313" key="2">
    <source>
        <dbReference type="Proteomes" id="UP000283896"/>
    </source>
</evidence>
<dbReference type="EMBL" id="MPBG01000015">
    <property type="protein sequence ID" value="RMI87605.1"/>
    <property type="molecule type" value="Genomic_DNA"/>
</dbReference>
<dbReference type="RefSeq" id="WP_238603334.1">
    <property type="nucleotide sequence ID" value="NZ_MPBG01000015.1"/>
</dbReference>
<protein>
    <submittedName>
        <fullName evidence="1">Uncharacterized protein</fullName>
    </submittedName>
</protein>
<dbReference type="AlphaFoldDB" id="A0A421NUC0"/>
<reference evidence="2" key="1">
    <citation type="submission" date="2016-11" db="EMBL/GenBank/DDBJ databases">
        <title>Genome sequence of Candidatus Phytoplasma solani strain SA-1.</title>
        <authorList>
            <person name="Haryono M."/>
            <person name="Samarzija I."/>
            <person name="Seruga Music M."/>
            <person name="Hogenhout S."/>
            <person name="Kuo C.-H."/>
        </authorList>
    </citation>
    <scope>NUCLEOTIDE SEQUENCE [LARGE SCALE GENOMIC DNA]</scope>
    <source>
        <strain evidence="2">SA-1</strain>
    </source>
</reference>